<evidence type="ECO:0000256" key="2">
    <source>
        <dbReference type="ARBA" id="ARBA00006679"/>
    </source>
</evidence>
<dbReference type="Pfam" id="PF07681">
    <property type="entry name" value="DoxX"/>
    <property type="match status" value="1"/>
</dbReference>
<gene>
    <name evidence="8" type="primary">yqjF</name>
    <name evidence="8" type="ORF">A6302_00962</name>
</gene>
<evidence type="ECO:0000256" key="7">
    <source>
        <dbReference type="SAM" id="Phobius"/>
    </source>
</evidence>
<dbReference type="PANTHER" id="PTHR33452">
    <property type="entry name" value="OXIDOREDUCTASE CATD-RELATED"/>
    <property type="match status" value="1"/>
</dbReference>
<dbReference type="InterPro" id="IPR032808">
    <property type="entry name" value="DoxX"/>
</dbReference>
<evidence type="ECO:0000256" key="4">
    <source>
        <dbReference type="ARBA" id="ARBA00022692"/>
    </source>
</evidence>
<comment type="subcellular location">
    <subcellularLocation>
        <location evidence="1">Cell membrane</location>
        <topology evidence="1">Multi-pass membrane protein</topology>
    </subcellularLocation>
</comment>
<protein>
    <submittedName>
        <fullName evidence="8">Inner membrane protein YqjF</fullName>
    </submittedName>
</protein>
<dbReference type="RefSeq" id="WP_069306001.1">
    <property type="nucleotide sequence ID" value="NZ_MCRJ01000015.1"/>
</dbReference>
<sequence>MSRLQSPALLAARLLMSLIFITAGWSKISGYAGTQQYMEAMGVPGALLPLVILTELGGGLLILVGFQTRLAALLLAGFSLASGLLFHYVAAQAATDAAVASAQMINFWKNVTIAGGFLALFAAGAGAWSVDGRRGRA</sequence>
<evidence type="ECO:0000256" key="6">
    <source>
        <dbReference type="ARBA" id="ARBA00023136"/>
    </source>
</evidence>
<dbReference type="AlphaFoldDB" id="A0A1E3H5V9"/>
<dbReference type="InterPro" id="IPR051907">
    <property type="entry name" value="DoxX-like_oxidoreductase"/>
</dbReference>
<evidence type="ECO:0000256" key="3">
    <source>
        <dbReference type="ARBA" id="ARBA00022475"/>
    </source>
</evidence>
<evidence type="ECO:0000313" key="9">
    <source>
        <dbReference type="Proteomes" id="UP000094622"/>
    </source>
</evidence>
<keyword evidence="3" id="KW-1003">Cell membrane</keyword>
<keyword evidence="5 7" id="KW-1133">Transmembrane helix</keyword>
<dbReference type="PATRIC" id="fig|1439726.3.peg.1003"/>
<dbReference type="OrthoDB" id="9810206at2"/>
<keyword evidence="6 7" id="KW-0472">Membrane</keyword>
<organism evidence="8 9">
    <name type="scientific">Methylobrevis pamukkalensis</name>
    <dbReference type="NCBI Taxonomy" id="1439726"/>
    <lineage>
        <taxon>Bacteria</taxon>
        <taxon>Pseudomonadati</taxon>
        <taxon>Pseudomonadota</taxon>
        <taxon>Alphaproteobacteria</taxon>
        <taxon>Hyphomicrobiales</taxon>
        <taxon>Pleomorphomonadaceae</taxon>
        <taxon>Methylobrevis</taxon>
    </lineage>
</organism>
<accession>A0A1E3H5V9</accession>
<proteinExistence type="inferred from homology"/>
<dbReference type="PANTHER" id="PTHR33452:SF1">
    <property type="entry name" value="INNER MEMBRANE PROTEIN YPHA-RELATED"/>
    <property type="match status" value="1"/>
</dbReference>
<name>A0A1E3H5V9_9HYPH</name>
<reference evidence="8 9" key="1">
    <citation type="submission" date="2016-07" db="EMBL/GenBank/DDBJ databases">
        <title>Draft Genome Sequence of Methylobrevis pamukkalensis PK2.</title>
        <authorList>
            <person name="Vasilenko O.V."/>
            <person name="Doronina N.V."/>
            <person name="Shmareva M.N."/>
            <person name="Tarlachkov S.V."/>
            <person name="Mustakhimov I."/>
            <person name="Trotsenko Y.A."/>
        </authorList>
    </citation>
    <scope>NUCLEOTIDE SEQUENCE [LARGE SCALE GENOMIC DNA]</scope>
    <source>
        <strain evidence="8 9">PK2</strain>
    </source>
</reference>
<keyword evidence="4 7" id="KW-0812">Transmembrane</keyword>
<feature type="transmembrane region" description="Helical" evidence="7">
    <location>
        <begin position="111"/>
        <end position="130"/>
    </location>
</feature>
<dbReference type="EMBL" id="MCRJ01000015">
    <property type="protein sequence ID" value="ODN71718.1"/>
    <property type="molecule type" value="Genomic_DNA"/>
</dbReference>
<dbReference type="GO" id="GO:0005886">
    <property type="term" value="C:plasma membrane"/>
    <property type="evidence" value="ECO:0007669"/>
    <property type="project" value="UniProtKB-SubCell"/>
</dbReference>
<evidence type="ECO:0000313" key="8">
    <source>
        <dbReference type="EMBL" id="ODN71718.1"/>
    </source>
</evidence>
<keyword evidence="9" id="KW-1185">Reference proteome</keyword>
<evidence type="ECO:0000256" key="5">
    <source>
        <dbReference type="ARBA" id="ARBA00022989"/>
    </source>
</evidence>
<feature type="transmembrane region" description="Helical" evidence="7">
    <location>
        <begin position="70"/>
        <end position="91"/>
    </location>
</feature>
<comment type="similarity">
    <text evidence="2">Belongs to the DoxX family.</text>
</comment>
<comment type="caution">
    <text evidence="8">The sequence shown here is derived from an EMBL/GenBank/DDBJ whole genome shotgun (WGS) entry which is preliminary data.</text>
</comment>
<dbReference type="Proteomes" id="UP000094622">
    <property type="component" value="Unassembled WGS sequence"/>
</dbReference>
<feature type="transmembrane region" description="Helical" evidence="7">
    <location>
        <begin position="42"/>
        <end position="63"/>
    </location>
</feature>
<evidence type="ECO:0000256" key="1">
    <source>
        <dbReference type="ARBA" id="ARBA00004651"/>
    </source>
</evidence>